<protein>
    <recommendedName>
        <fullName evidence="5">TonB-dependent receptor</fullName>
    </recommendedName>
</protein>
<gene>
    <name evidence="3" type="ORF">DWU98_01420</name>
</gene>
<feature type="chain" id="PRO_5016918247" description="TonB-dependent receptor" evidence="2">
    <location>
        <begin position="19"/>
        <end position="103"/>
    </location>
</feature>
<dbReference type="AlphaFoldDB" id="A0A370XA27"/>
<keyword evidence="4" id="KW-1185">Reference proteome</keyword>
<dbReference type="EMBL" id="QRBE01000001">
    <property type="protein sequence ID" value="RDS85110.1"/>
    <property type="molecule type" value="Genomic_DNA"/>
</dbReference>
<organism evidence="3 4">
    <name type="scientific">Dyella monticola</name>
    <dbReference type="NCBI Taxonomy" id="1927958"/>
    <lineage>
        <taxon>Bacteria</taxon>
        <taxon>Pseudomonadati</taxon>
        <taxon>Pseudomonadota</taxon>
        <taxon>Gammaproteobacteria</taxon>
        <taxon>Lysobacterales</taxon>
        <taxon>Rhodanobacteraceae</taxon>
        <taxon>Dyella</taxon>
    </lineage>
</organism>
<evidence type="ECO:0000313" key="3">
    <source>
        <dbReference type="EMBL" id="RDS85110.1"/>
    </source>
</evidence>
<comment type="caution">
    <text evidence="3">The sequence shown here is derived from an EMBL/GenBank/DDBJ whole genome shotgun (WGS) entry which is preliminary data.</text>
</comment>
<dbReference type="Proteomes" id="UP000254258">
    <property type="component" value="Unassembled WGS sequence"/>
</dbReference>
<sequence length="103" mass="10636">MLLSAALLTLGFATPLWAQNQNAPMSGTSPTAPTANHSPIKPGDRNCIRDTGSLIPAKKGECLPVTGRSYSKSDIDATGARTLGPALRDLDPAITLHGNQAGN</sequence>
<evidence type="ECO:0008006" key="5">
    <source>
        <dbReference type="Google" id="ProtNLM"/>
    </source>
</evidence>
<name>A0A370XA27_9GAMM</name>
<feature type="region of interest" description="Disordered" evidence="1">
    <location>
        <begin position="20"/>
        <end position="46"/>
    </location>
</feature>
<accession>A0A370XA27</accession>
<reference evidence="3 4" key="1">
    <citation type="submission" date="2018-07" db="EMBL/GenBank/DDBJ databases">
        <title>Dyella monticola sp. nov. and Dyella psychrodurans sp. nov. isolated from monsoon evergreen broad-leaved forest soil of Dinghu Mountain, China.</title>
        <authorList>
            <person name="Gao Z."/>
            <person name="Qiu L."/>
        </authorList>
    </citation>
    <scope>NUCLEOTIDE SEQUENCE [LARGE SCALE GENOMIC DNA]</scope>
    <source>
        <strain evidence="3 4">4G-K06</strain>
    </source>
</reference>
<evidence type="ECO:0000256" key="1">
    <source>
        <dbReference type="SAM" id="MobiDB-lite"/>
    </source>
</evidence>
<proteinExistence type="predicted"/>
<evidence type="ECO:0000313" key="4">
    <source>
        <dbReference type="Proteomes" id="UP000254258"/>
    </source>
</evidence>
<dbReference type="OrthoDB" id="5988510at2"/>
<evidence type="ECO:0000256" key="2">
    <source>
        <dbReference type="SAM" id="SignalP"/>
    </source>
</evidence>
<feature type="compositionally biased region" description="Polar residues" evidence="1">
    <location>
        <begin position="20"/>
        <end position="37"/>
    </location>
</feature>
<feature type="signal peptide" evidence="2">
    <location>
        <begin position="1"/>
        <end position="18"/>
    </location>
</feature>
<keyword evidence="2" id="KW-0732">Signal</keyword>